<dbReference type="AlphaFoldDB" id="C5FX08"/>
<gene>
    <name evidence="3" type="ORF">MCYG_07667</name>
</gene>
<dbReference type="RefSeq" id="XP_002843884.1">
    <property type="nucleotide sequence ID" value="XM_002843838.1"/>
</dbReference>
<feature type="compositionally biased region" description="Basic and acidic residues" evidence="1">
    <location>
        <begin position="227"/>
        <end position="242"/>
    </location>
</feature>
<dbReference type="PANTHER" id="PTHR47843">
    <property type="entry name" value="BTB DOMAIN-CONTAINING PROTEIN-RELATED"/>
    <property type="match status" value="1"/>
</dbReference>
<protein>
    <recommendedName>
        <fullName evidence="5">BTB domain-containing protein</fullName>
    </recommendedName>
</protein>
<dbReference type="VEuPathDB" id="FungiDB:MCYG_07667"/>
<evidence type="ECO:0000313" key="3">
    <source>
        <dbReference type="EMBL" id="EEQ34848.1"/>
    </source>
</evidence>
<dbReference type="HOGENOM" id="CLU_036496_0_0_1"/>
<dbReference type="Proteomes" id="UP000002035">
    <property type="component" value="Unassembled WGS sequence"/>
</dbReference>
<feature type="compositionally biased region" description="Pro residues" evidence="1">
    <location>
        <begin position="126"/>
        <end position="137"/>
    </location>
</feature>
<dbReference type="OMA" id="SLWDEFT"/>
<keyword evidence="2" id="KW-0472">Membrane</keyword>
<feature type="region of interest" description="Disordered" evidence="1">
    <location>
        <begin position="108"/>
        <end position="304"/>
    </location>
</feature>
<dbReference type="STRING" id="554155.C5FX08"/>
<feature type="compositionally biased region" description="Basic residues" evidence="1">
    <location>
        <begin position="193"/>
        <end position="205"/>
    </location>
</feature>
<feature type="compositionally biased region" description="Low complexity" evidence="1">
    <location>
        <begin position="243"/>
        <end position="252"/>
    </location>
</feature>
<dbReference type="PANTHER" id="PTHR47843:SF2">
    <property type="entry name" value="BTB DOMAIN-CONTAINING PROTEIN"/>
    <property type="match status" value="1"/>
</dbReference>
<name>C5FX08_ARTOC</name>
<proteinExistence type="predicted"/>
<evidence type="ECO:0000313" key="4">
    <source>
        <dbReference type="Proteomes" id="UP000002035"/>
    </source>
</evidence>
<dbReference type="GeneID" id="9230855"/>
<organism evidence="3 4">
    <name type="scientific">Arthroderma otae (strain ATCC MYA-4605 / CBS 113480)</name>
    <name type="common">Microsporum canis</name>
    <dbReference type="NCBI Taxonomy" id="554155"/>
    <lineage>
        <taxon>Eukaryota</taxon>
        <taxon>Fungi</taxon>
        <taxon>Dikarya</taxon>
        <taxon>Ascomycota</taxon>
        <taxon>Pezizomycotina</taxon>
        <taxon>Eurotiomycetes</taxon>
        <taxon>Eurotiomycetidae</taxon>
        <taxon>Onygenales</taxon>
        <taxon>Arthrodermataceae</taxon>
        <taxon>Microsporum</taxon>
    </lineage>
</organism>
<evidence type="ECO:0000256" key="2">
    <source>
        <dbReference type="SAM" id="Phobius"/>
    </source>
</evidence>
<dbReference type="OrthoDB" id="448954at2759"/>
<dbReference type="eggNOG" id="ENOG502RS3Q">
    <property type="taxonomic scope" value="Eukaryota"/>
</dbReference>
<sequence length="488" mass="54292">MATVPGPDYRRYALIAVDALAFFWINSIINSPQFTFLIGPGHSKVTIQSGLAKHVSPRLDGLMNNGHTRESRHRIAVLEDEDVETFTGFCEFAYTGDYTVPNRETRYEQADNSEYGESCSPVAHPHIPPPAPSPPSSPKELRPEDTCAIWDDDDDLPKVEPAQSQALVVKEDPPPQPQEEEEEPKDATDSGKKGKKSKKDKKAKKKAVEERPAANTLTPPKTPPPVENKDEVKAPVAEEKQNELAPAVVPVQPEEKPVENLEENADSGDWFEYQPPQGDSFIETSKSEGSVKEGSVKEDSFLPLPSSRPAGVSLWDEFTAIQYPQHERRASPSNHSSTSESHVPYILYHAKIYVFASRYLVPALAQLALAKLHRELVSFPLRTSNASCHGHGDNSTIPYVLELLHYTFKNTKSYDPRFPSLDASAEAPTERENRLRKLTTHYVACKVRQLATYRPDGYHAETGGAPLTFRDLLNKTGELASNLVFQLM</sequence>
<keyword evidence="2" id="KW-0812">Transmembrane</keyword>
<evidence type="ECO:0008006" key="5">
    <source>
        <dbReference type="Google" id="ProtNLM"/>
    </source>
</evidence>
<reference evidence="4" key="1">
    <citation type="journal article" date="2012" name="MBio">
        <title>Comparative genome analysis of Trichophyton rubrum and related dermatophytes reveals candidate genes involved in infection.</title>
        <authorList>
            <person name="Martinez D.A."/>
            <person name="Oliver B.G."/>
            <person name="Graeser Y."/>
            <person name="Goldberg J.M."/>
            <person name="Li W."/>
            <person name="Martinez-Rossi N.M."/>
            <person name="Monod M."/>
            <person name="Shelest E."/>
            <person name="Barton R.C."/>
            <person name="Birch E."/>
            <person name="Brakhage A.A."/>
            <person name="Chen Z."/>
            <person name="Gurr S.J."/>
            <person name="Heiman D."/>
            <person name="Heitman J."/>
            <person name="Kosti I."/>
            <person name="Rossi A."/>
            <person name="Saif S."/>
            <person name="Samalova M."/>
            <person name="Saunders C.W."/>
            <person name="Shea T."/>
            <person name="Summerbell R.C."/>
            <person name="Xu J."/>
            <person name="Young S."/>
            <person name="Zeng Q."/>
            <person name="Birren B.W."/>
            <person name="Cuomo C.A."/>
            <person name="White T.C."/>
        </authorList>
    </citation>
    <scope>NUCLEOTIDE SEQUENCE [LARGE SCALE GENOMIC DNA]</scope>
    <source>
        <strain evidence="4">ATCC MYA-4605 / CBS 113480</strain>
    </source>
</reference>
<feature type="compositionally biased region" description="Basic and acidic residues" evidence="1">
    <location>
        <begin position="285"/>
        <end position="300"/>
    </location>
</feature>
<dbReference type="EMBL" id="DS995707">
    <property type="protein sequence ID" value="EEQ34848.1"/>
    <property type="molecule type" value="Genomic_DNA"/>
</dbReference>
<keyword evidence="4" id="KW-1185">Reference proteome</keyword>
<evidence type="ECO:0000256" key="1">
    <source>
        <dbReference type="SAM" id="MobiDB-lite"/>
    </source>
</evidence>
<accession>C5FX08</accession>
<keyword evidence="2" id="KW-1133">Transmembrane helix</keyword>
<feature type="transmembrane region" description="Helical" evidence="2">
    <location>
        <begin position="12"/>
        <end position="29"/>
    </location>
</feature>